<dbReference type="PANTHER" id="PTHR15020:SF11">
    <property type="entry name" value="OS06G0360300 PROTEIN"/>
    <property type="match status" value="1"/>
</dbReference>
<protein>
    <recommendedName>
        <fullName evidence="3">NAD(P)-binding domain-containing protein</fullName>
    </recommendedName>
</protein>
<feature type="compositionally biased region" description="Basic and acidic residues" evidence="1">
    <location>
        <begin position="350"/>
        <end position="372"/>
    </location>
</feature>
<dbReference type="Pfam" id="PF13460">
    <property type="entry name" value="NAD_binding_10"/>
    <property type="match status" value="1"/>
</dbReference>
<feature type="domain" description="NAD(P)-binding" evidence="3">
    <location>
        <begin position="57"/>
        <end position="280"/>
    </location>
</feature>
<gene>
    <name evidence="4" type="ORF">PTTT1_LOCUS2834</name>
</gene>
<feature type="region of interest" description="Disordered" evidence="1">
    <location>
        <begin position="349"/>
        <end position="372"/>
    </location>
</feature>
<proteinExistence type="predicted"/>
<reference evidence="4" key="1">
    <citation type="submission" date="2022-02" db="EMBL/GenBank/DDBJ databases">
        <authorList>
            <person name="Giguere J D."/>
        </authorList>
    </citation>
    <scope>NUCLEOTIDE SEQUENCE</scope>
    <source>
        <strain evidence="4">CCAP 1055/1</strain>
    </source>
</reference>
<dbReference type="Proteomes" id="UP000836788">
    <property type="component" value="Chromosome 1"/>
</dbReference>
<dbReference type="InterPro" id="IPR036291">
    <property type="entry name" value="NAD(P)-bd_dom_sf"/>
</dbReference>
<evidence type="ECO:0000256" key="1">
    <source>
        <dbReference type="SAM" id="MobiDB-lite"/>
    </source>
</evidence>
<keyword evidence="2" id="KW-0732">Signal</keyword>
<dbReference type="InterPro" id="IPR016040">
    <property type="entry name" value="NAD(P)-bd_dom"/>
</dbReference>
<sequence>MKTPLLLLSIWSSFFISENSAFSPPFVSVFGKKKDTEIHESKPLQLKDVVQKVAVTGATGRTGRLVVEELLEREVSSVVAIVRDTKKAAEIFPNPPDNLQIVQVDLFDENQIKVLCESLDAAIWCATGFSSNADTSPLERMKSLFGIATKRTIDTVGLPSFGKYLSAVQATGGEPLPKVILCSSAGVTRPIWDDAKKQRFPGAANIPIVRLNPFGILDIKRMSEEKLRDTGADYCIVRPSGLNDSWPAGSRPIFSQGDVAVGRINRKDVAKVLVDVLTAPEATGKTFETTAVAGYPKAPSIAPVLSRLRKDSEGLPSMEQIEGTYTAMQQLLPGEQQDAAALAMGQTYEQLDRGEEGRLGKRGQEKLSQIRD</sequence>
<dbReference type="EMBL" id="OU594942">
    <property type="protein sequence ID" value="CAG9277115.1"/>
    <property type="molecule type" value="Genomic_DNA"/>
</dbReference>
<organism evidence="4">
    <name type="scientific">Phaeodactylum tricornutum</name>
    <name type="common">Diatom</name>
    <dbReference type="NCBI Taxonomy" id="2850"/>
    <lineage>
        <taxon>Eukaryota</taxon>
        <taxon>Sar</taxon>
        <taxon>Stramenopiles</taxon>
        <taxon>Ochrophyta</taxon>
        <taxon>Bacillariophyta</taxon>
        <taxon>Bacillariophyceae</taxon>
        <taxon>Bacillariophycidae</taxon>
        <taxon>Naviculales</taxon>
        <taxon>Phaeodactylaceae</taxon>
        <taxon>Phaeodactylum</taxon>
    </lineage>
</organism>
<feature type="signal peptide" evidence="2">
    <location>
        <begin position="1"/>
        <end position="21"/>
    </location>
</feature>
<dbReference type="AlphaFoldDB" id="A0A8J9WZL5"/>
<dbReference type="SUPFAM" id="SSF51735">
    <property type="entry name" value="NAD(P)-binding Rossmann-fold domains"/>
    <property type="match status" value="1"/>
</dbReference>
<feature type="chain" id="PRO_5035467185" description="NAD(P)-binding domain-containing protein" evidence="2">
    <location>
        <begin position="22"/>
        <end position="372"/>
    </location>
</feature>
<dbReference type="PANTHER" id="PTHR15020">
    <property type="entry name" value="FLAVIN REDUCTASE-RELATED"/>
    <property type="match status" value="1"/>
</dbReference>
<dbReference type="Gene3D" id="3.40.50.720">
    <property type="entry name" value="NAD(P)-binding Rossmann-like Domain"/>
    <property type="match status" value="1"/>
</dbReference>
<evidence type="ECO:0000259" key="3">
    <source>
        <dbReference type="Pfam" id="PF13460"/>
    </source>
</evidence>
<evidence type="ECO:0000313" key="4">
    <source>
        <dbReference type="EMBL" id="CAG9277115.1"/>
    </source>
</evidence>
<evidence type="ECO:0000256" key="2">
    <source>
        <dbReference type="SAM" id="SignalP"/>
    </source>
</evidence>
<accession>A0A8J9WZL5</accession>
<name>A0A8J9WZL5_PHATR</name>